<reference evidence="4 5" key="1">
    <citation type="submission" date="2020-08" db="EMBL/GenBank/DDBJ databases">
        <title>Genomic Encyclopedia of Type Strains, Phase IV (KMG-IV): sequencing the most valuable type-strain genomes for metagenomic binning, comparative biology and taxonomic classification.</title>
        <authorList>
            <person name="Goeker M."/>
        </authorList>
    </citation>
    <scope>NUCLEOTIDE SEQUENCE [LARGE SCALE GENOMIC DNA]</scope>
    <source>
        <strain evidence="4 5">DSM 103737</strain>
    </source>
</reference>
<evidence type="ECO:0000259" key="3">
    <source>
        <dbReference type="Pfam" id="PF05239"/>
    </source>
</evidence>
<gene>
    <name evidence="4" type="ORF">GGR16_000979</name>
</gene>
<feature type="domain" description="PRC-barrel" evidence="3">
    <location>
        <begin position="92"/>
        <end position="150"/>
    </location>
</feature>
<dbReference type="PANTHER" id="PTHR36505">
    <property type="entry name" value="BLR1072 PROTEIN"/>
    <property type="match status" value="1"/>
</dbReference>
<dbReference type="Pfam" id="PF05239">
    <property type="entry name" value="PRC"/>
    <property type="match status" value="1"/>
</dbReference>
<name>A0A840BTR5_9HYPH</name>
<feature type="chain" id="PRO_5032515865" evidence="2">
    <location>
        <begin position="23"/>
        <end position="213"/>
    </location>
</feature>
<dbReference type="EMBL" id="JACIEN010000001">
    <property type="protein sequence ID" value="MBB4015973.1"/>
    <property type="molecule type" value="Genomic_DNA"/>
</dbReference>
<keyword evidence="2" id="KW-0732">Signal</keyword>
<dbReference type="PANTHER" id="PTHR36505:SF1">
    <property type="entry name" value="BLR1072 PROTEIN"/>
    <property type="match status" value="1"/>
</dbReference>
<dbReference type="InterPro" id="IPR011033">
    <property type="entry name" value="PRC_barrel-like_sf"/>
</dbReference>
<feature type="compositionally biased region" description="Pro residues" evidence="1">
    <location>
        <begin position="197"/>
        <end position="213"/>
    </location>
</feature>
<evidence type="ECO:0000313" key="4">
    <source>
        <dbReference type="EMBL" id="MBB4015973.1"/>
    </source>
</evidence>
<keyword evidence="5" id="KW-1185">Reference proteome</keyword>
<dbReference type="Gene3D" id="2.30.30.240">
    <property type="entry name" value="PRC-barrel domain"/>
    <property type="match status" value="1"/>
</dbReference>
<evidence type="ECO:0000256" key="1">
    <source>
        <dbReference type="SAM" id="MobiDB-lite"/>
    </source>
</evidence>
<dbReference type="SUPFAM" id="SSF50346">
    <property type="entry name" value="PRC-barrel domain"/>
    <property type="match status" value="1"/>
</dbReference>
<evidence type="ECO:0000256" key="2">
    <source>
        <dbReference type="SAM" id="SignalP"/>
    </source>
</evidence>
<feature type="region of interest" description="Disordered" evidence="1">
    <location>
        <begin position="25"/>
        <end position="73"/>
    </location>
</feature>
<comment type="caution">
    <text evidence="4">The sequence shown here is derived from an EMBL/GenBank/DDBJ whole genome shotgun (WGS) entry which is preliminary data.</text>
</comment>
<feature type="compositionally biased region" description="Polar residues" evidence="1">
    <location>
        <begin position="49"/>
        <end position="58"/>
    </location>
</feature>
<feature type="signal peptide" evidence="2">
    <location>
        <begin position="1"/>
        <end position="22"/>
    </location>
</feature>
<dbReference type="Proteomes" id="UP000577362">
    <property type="component" value="Unassembled WGS sequence"/>
</dbReference>
<evidence type="ECO:0000313" key="5">
    <source>
        <dbReference type="Proteomes" id="UP000577362"/>
    </source>
</evidence>
<feature type="region of interest" description="Disordered" evidence="1">
    <location>
        <begin position="167"/>
        <end position="213"/>
    </location>
</feature>
<accession>A0A840BTR5</accession>
<proteinExistence type="predicted"/>
<dbReference type="RefSeq" id="WP_082312555.1">
    <property type="nucleotide sequence ID" value="NZ_JACIEN010000001.1"/>
</dbReference>
<dbReference type="InterPro" id="IPR027275">
    <property type="entry name" value="PRC-brl_dom"/>
</dbReference>
<organism evidence="4 5">
    <name type="scientific">Chelatococcus caeni</name>
    <dbReference type="NCBI Taxonomy" id="1348468"/>
    <lineage>
        <taxon>Bacteria</taxon>
        <taxon>Pseudomonadati</taxon>
        <taxon>Pseudomonadota</taxon>
        <taxon>Alphaproteobacteria</taxon>
        <taxon>Hyphomicrobiales</taxon>
        <taxon>Chelatococcaceae</taxon>
        <taxon>Chelatococcus</taxon>
    </lineage>
</organism>
<protein>
    <submittedName>
        <fullName evidence="4">Sporulation protein YlmC with PRC-barrel domain</fullName>
    </submittedName>
</protein>
<sequence length="213" mass="21531">MRTKFGITVATAALLLAVPAVAQTTAPATPEPTPPATQPQAPGAAPESAPSTAPNMQGGTEMKAPDTSAAAPATGAPAGFVTAQAESQWMVSKLMGKSVVGMDDKTIGEINDVVLDQEGKADAAVIGVGGFLGIGQKNVAIPFTELQVTKDAEGDVEKITLSATREQLEQAPAFKTLADIRSEQDRMSTGSTRPADPTAPPAPAAPPPAAPPQ</sequence>
<dbReference type="AlphaFoldDB" id="A0A840BTR5"/>